<feature type="transmembrane region" description="Helical" evidence="1">
    <location>
        <begin position="7"/>
        <end position="25"/>
    </location>
</feature>
<keyword evidence="1" id="KW-0472">Membrane</keyword>
<dbReference type="Proteomes" id="UP000625283">
    <property type="component" value="Unassembled WGS sequence"/>
</dbReference>
<keyword evidence="1" id="KW-1133">Transmembrane helix</keyword>
<dbReference type="RefSeq" id="WP_202104732.1">
    <property type="nucleotide sequence ID" value="NZ_JAERTY010000012.1"/>
</dbReference>
<evidence type="ECO:0000313" key="3">
    <source>
        <dbReference type="Proteomes" id="UP000625283"/>
    </source>
</evidence>
<sequence>MEIETTDAIYAGITLFFLSLTALVFGQETVNNTTQTITQSGVGVGSIIAVVTLWDGNKSIMWVMEQAIDKLMVRLKNAICCLPHVR</sequence>
<name>A0ABS1R8X9_9SPHI</name>
<accession>A0ABS1R8X9</accession>
<keyword evidence="3" id="KW-1185">Reference proteome</keyword>
<comment type="caution">
    <text evidence="2">The sequence shown here is derived from an EMBL/GenBank/DDBJ whole genome shotgun (WGS) entry which is preliminary data.</text>
</comment>
<evidence type="ECO:0000313" key="2">
    <source>
        <dbReference type="EMBL" id="MBL1410999.1"/>
    </source>
</evidence>
<dbReference type="EMBL" id="JAERTY010000012">
    <property type="protein sequence ID" value="MBL1410999.1"/>
    <property type="molecule type" value="Genomic_DNA"/>
</dbReference>
<evidence type="ECO:0008006" key="4">
    <source>
        <dbReference type="Google" id="ProtNLM"/>
    </source>
</evidence>
<gene>
    <name evidence="2" type="ORF">JKG61_19730</name>
</gene>
<feature type="transmembrane region" description="Helical" evidence="1">
    <location>
        <begin position="37"/>
        <end position="54"/>
    </location>
</feature>
<organism evidence="2 3">
    <name type="scientific">Sphingobacterium faecale</name>
    <dbReference type="NCBI Taxonomy" id="2803775"/>
    <lineage>
        <taxon>Bacteria</taxon>
        <taxon>Pseudomonadati</taxon>
        <taxon>Bacteroidota</taxon>
        <taxon>Sphingobacteriia</taxon>
        <taxon>Sphingobacteriales</taxon>
        <taxon>Sphingobacteriaceae</taxon>
        <taxon>Sphingobacterium</taxon>
    </lineage>
</organism>
<keyword evidence="1" id="KW-0812">Transmembrane</keyword>
<proteinExistence type="predicted"/>
<evidence type="ECO:0000256" key="1">
    <source>
        <dbReference type="SAM" id="Phobius"/>
    </source>
</evidence>
<reference evidence="2 3" key="1">
    <citation type="submission" date="2021-01" db="EMBL/GenBank/DDBJ databases">
        <title>C459-1 draft genome sequence.</title>
        <authorList>
            <person name="Zhang X.-F."/>
        </authorList>
    </citation>
    <scope>NUCLEOTIDE SEQUENCE [LARGE SCALE GENOMIC DNA]</scope>
    <source>
        <strain evidence="3">C459-1</strain>
    </source>
</reference>
<protein>
    <recommendedName>
        <fullName evidence="4">TMhelix containing protein</fullName>
    </recommendedName>
</protein>